<dbReference type="SMART" id="SM00304">
    <property type="entry name" value="HAMP"/>
    <property type="match status" value="1"/>
</dbReference>
<comment type="subcellular location">
    <subcellularLocation>
        <location evidence="1">Membrane</location>
        <topology evidence="1">Multi-pass membrane protein</topology>
    </subcellularLocation>
</comment>
<accession>A0A1B1NP14</accession>
<dbReference type="AlphaFoldDB" id="A0A1B1NP14"/>
<evidence type="ECO:0000256" key="5">
    <source>
        <dbReference type="ARBA" id="ARBA00023224"/>
    </source>
</evidence>
<dbReference type="Pfam" id="PF00015">
    <property type="entry name" value="MCPsignal"/>
    <property type="match status" value="1"/>
</dbReference>
<dbReference type="GO" id="GO:0006935">
    <property type="term" value="P:chemotaxis"/>
    <property type="evidence" value="ECO:0007669"/>
    <property type="project" value="UniProtKB-ARBA"/>
</dbReference>
<dbReference type="CDD" id="cd11386">
    <property type="entry name" value="MCP_signal"/>
    <property type="match status" value="1"/>
</dbReference>
<keyword evidence="2" id="KW-0812">Transmembrane</keyword>
<dbReference type="Pfam" id="PF00672">
    <property type="entry name" value="HAMP"/>
    <property type="match status" value="1"/>
</dbReference>
<dbReference type="Gene3D" id="6.10.340.10">
    <property type="match status" value="1"/>
</dbReference>
<keyword evidence="8" id="KW-1185">Reference proteome</keyword>
<dbReference type="SUPFAM" id="SSF58104">
    <property type="entry name" value="Methyl-accepting chemotaxis protein (MCP) signaling domain"/>
    <property type="match status" value="1"/>
</dbReference>
<name>A0A1B1NP14_9VIBR</name>
<dbReference type="CDD" id="cd06225">
    <property type="entry name" value="HAMP"/>
    <property type="match status" value="1"/>
</dbReference>
<dbReference type="EMBL" id="CP016414">
    <property type="protein sequence ID" value="ANU36386.1"/>
    <property type="molecule type" value="Genomic_DNA"/>
</dbReference>
<evidence type="ECO:0000256" key="2">
    <source>
        <dbReference type="ARBA" id="ARBA00022692"/>
    </source>
</evidence>
<dbReference type="KEGG" id="vsc:VSVS12_01634"/>
<keyword evidence="4" id="KW-0472">Membrane</keyword>
<dbReference type="FunFam" id="1.10.287.950:FF:000001">
    <property type="entry name" value="Methyl-accepting chemotaxis sensory transducer"/>
    <property type="match status" value="1"/>
</dbReference>
<dbReference type="PANTHER" id="PTHR32089:SF119">
    <property type="entry name" value="METHYL-ACCEPTING CHEMOTAXIS PROTEIN CTPL"/>
    <property type="match status" value="1"/>
</dbReference>
<dbReference type="GO" id="GO:0007165">
    <property type="term" value="P:signal transduction"/>
    <property type="evidence" value="ECO:0007669"/>
    <property type="project" value="UniProtKB-KW"/>
</dbReference>
<evidence type="ECO:0000256" key="3">
    <source>
        <dbReference type="ARBA" id="ARBA00022989"/>
    </source>
</evidence>
<dbReference type="PROSITE" id="PS50885">
    <property type="entry name" value="HAMP"/>
    <property type="match status" value="1"/>
</dbReference>
<dbReference type="GeneID" id="96873762"/>
<dbReference type="PATRIC" id="fig|45658.6.peg.1591"/>
<evidence type="ECO:0000256" key="4">
    <source>
        <dbReference type="ARBA" id="ARBA00023136"/>
    </source>
</evidence>
<sequence>MLRNLTVKQKITLPLIGIIALFTASSVFNVTISHQQSKLTDDLNRVIMPTLFTIEDAYRDLYQATSAIQGIALAENNQEAIDFNRFEYEDNAYKAIPRMEKIHQVVDEGILPLSSAKEIDKLVDLGNQWLSSYEALLANPQSDWIPIYQQNKQLYEQQFVAARKQLNVVKDQVDAKKVEIQNDVNIAAEKGELWLQLGTLVVILLAIATCLVLIRAIVRPIEDIQLAMREIASGEGDLNQTIESKSNDEIGQLAKSFNQFVSKIRATIQQVVATNSSVRTELSGLVAISQTIASQTTQQQQESELVSTAVSEMQATSGVVSDNANEAANASQNANLEVQSTNQTLDKTVSSIRDLAADIEKASGVIHDLDADVGNIASVLDVIRGIAEQTNLLALNAAIEAARAGEQGRGFAVVADEVRSLASRTQQSTGEIHNMIEKLQQGAQQAVSVMESSRHSSESTIESAGQASQSLQAILTAISSMSDMNTHIAAAAVQQSEVSEQVTENIVRIATNSSEVVDIVGQAEHKIDSLNQQCEQLDQLVAQFKC</sequence>
<proteinExistence type="inferred from homology"/>
<dbReference type="PROSITE" id="PS50111">
    <property type="entry name" value="CHEMOTAXIS_TRANSDUC_2"/>
    <property type="match status" value="1"/>
</dbReference>
<dbReference type="STRING" id="45658.VSVS12_01634"/>
<dbReference type="InterPro" id="IPR003660">
    <property type="entry name" value="HAMP_dom"/>
</dbReference>
<evidence type="ECO:0000256" key="1">
    <source>
        <dbReference type="ARBA" id="ARBA00004141"/>
    </source>
</evidence>
<dbReference type="InterPro" id="IPR004089">
    <property type="entry name" value="MCPsignal_dom"/>
</dbReference>
<comment type="similarity">
    <text evidence="6">Belongs to the methyl-accepting chemotaxis (MCP) protein family.</text>
</comment>
<reference evidence="7 8" key="1">
    <citation type="submission" date="2016-07" db="EMBL/GenBank/DDBJ databases">
        <title>Genome sequencing of Vibrio scophthalmi strain VS-05, an isolated from Paralichthys olivaceus.</title>
        <authorList>
            <person name="Han H.-J."/>
        </authorList>
    </citation>
    <scope>NUCLEOTIDE SEQUENCE [LARGE SCALE GENOMIC DNA]</scope>
    <source>
        <strain evidence="7 8">VS-05</strain>
    </source>
</reference>
<dbReference type="GO" id="GO:0016020">
    <property type="term" value="C:membrane"/>
    <property type="evidence" value="ECO:0007669"/>
    <property type="project" value="UniProtKB-SubCell"/>
</dbReference>
<dbReference type="RefSeq" id="WP_065430346.1">
    <property type="nucleotide sequence ID" value="NZ_CP016307.1"/>
</dbReference>
<dbReference type="Gene3D" id="1.10.287.950">
    <property type="entry name" value="Methyl-accepting chemotaxis protein"/>
    <property type="match status" value="1"/>
</dbReference>
<gene>
    <name evidence="7" type="ORF">VSVS05_01259</name>
</gene>
<protein>
    <submittedName>
        <fullName evidence="7">Methyl-accepting chemotaxis protein PctC</fullName>
    </submittedName>
</protein>
<evidence type="ECO:0000256" key="6">
    <source>
        <dbReference type="ARBA" id="ARBA00029447"/>
    </source>
</evidence>
<keyword evidence="3" id="KW-1133">Transmembrane helix</keyword>
<organism evidence="7 8">
    <name type="scientific">Vibrio scophthalmi</name>
    <dbReference type="NCBI Taxonomy" id="45658"/>
    <lineage>
        <taxon>Bacteria</taxon>
        <taxon>Pseudomonadati</taxon>
        <taxon>Pseudomonadota</taxon>
        <taxon>Gammaproteobacteria</taxon>
        <taxon>Vibrionales</taxon>
        <taxon>Vibrionaceae</taxon>
        <taxon>Vibrio</taxon>
    </lineage>
</organism>
<evidence type="ECO:0000313" key="7">
    <source>
        <dbReference type="EMBL" id="ANU36386.1"/>
    </source>
</evidence>
<dbReference type="Proteomes" id="UP000092528">
    <property type="component" value="Chromosome 1"/>
</dbReference>
<dbReference type="SMART" id="SM00283">
    <property type="entry name" value="MA"/>
    <property type="match status" value="1"/>
</dbReference>
<dbReference type="PANTHER" id="PTHR32089">
    <property type="entry name" value="METHYL-ACCEPTING CHEMOTAXIS PROTEIN MCPB"/>
    <property type="match status" value="1"/>
</dbReference>
<evidence type="ECO:0000313" key="8">
    <source>
        <dbReference type="Proteomes" id="UP000092528"/>
    </source>
</evidence>
<keyword evidence="5" id="KW-0807">Transducer</keyword>